<dbReference type="RefSeq" id="WP_183574289.1">
    <property type="nucleotide sequence ID" value="NZ_JACHOP010000048.1"/>
</dbReference>
<proteinExistence type="predicted"/>
<keyword evidence="2" id="KW-0812">Transmembrane</keyword>
<evidence type="ECO:0000256" key="2">
    <source>
        <dbReference type="SAM" id="Phobius"/>
    </source>
</evidence>
<keyword evidence="4" id="KW-1185">Reference proteome</keyword>
<gene>
    <name evidence="3" type="ORF">HNR00_005131</name>
</gene>
<dbReference type="EMBL" id="JACHOP010000048">
    <property type="protein sequence ID" value="MBB5760381.1"/>
    <property type="molecule type" value="Genomic_DNA"/>
</dbReference>
<keyword evidence="2" id="KW-0472">Membrane</keyword>
<comment type="caution">
    <text evidence="3">The sequence shown here is derived from an EMBL/GenBank/DDBJ whole genome shotgun (WGS) entry which is preliminary data.</text>
</comment>
<accession>A0A840ZU57</accession>
<keyword evidence="2" id="KW-1133">Transmembrane helix</keyword>
<protein>
    <submittedName>
        <fullName evidence="3">Putative membrane protein</fullName>
    </submittedName>
</protein>
<organism evidence="3 4">
    <name type="scientific">Methylorubrum rhodinum</name>
    <dbReference type="NCBI Taxonomy" id="29428"/>
    <lineage>
        <taxon>Bacteria</taxon>
        <taxon>Pseudomonadati</taxon>
        <taxon>Pseudomonadota</taxon>
        <taxon>Alphaproteobacteria</taxon>
        <taxon>Hyphomicrobiales</taxon>
        <taxon>Methylobacteriaceae</taxon>
        <taxon>Methylorubrum</taxon>
    </lineage>
</organism>
<name>A0A840ZU57_9HYPH</name>
<feature type="transmembrane region" description="Helical" evidence="2">
    <location>
        <begin position="112"/>
        <end position="129"/>
    </location>
</feature>
<feature type="region of interest" description="Disordered" evidence="1">
    <location>
        <begin position="162"/>
        <end position="189"/>
    </location>
</feature>
<dbReference type="Proteomes" id="UP000583454">
    <property type="component" value="Unassembled WGS sequence"/>
</dbReference>
<feature type="transmembrane region" description="Helical" evidence="2">
    <location>
        <begin position="135"/>
        <end position="153"/>
    </location>
</feature>
<evidence type="ECO:0000313" key="3">
    <source>
        <dbReference type="EMBL" id="MBB5760381.1"/>
    </source>
</evidence>
<reference evidence="3 4" key="1">
    <citation type="submission" date="2020-08" db="EMBL/GenBank/DDBJ databases">
        <title>Genomic Encyclopedia of Type Strains, Phase IV (KMG-IV): sequencing the most valuable type-strain genomes for metagenomic binning, comparative biology and taxonomic classification.</title>
        <authorList>
            <person name="Goeker M."/>
        </authorList>
    </citation>
    <scope>NUCLEOTIDE SEQUENCE [LARGE SCALE GENOMIC DNA]</scope>
    <source>
        <strain evidence="3 4">DSM 2163</strain>
    </source>
</reference>
<evidence type="ECO:0000256" key="1">
    <source>
        <dbReference type="SAM" id="MobiDB-lite"/>
    </source>
</evidence>
<sequence>MVVREVREDVREDVERALGGVPLPAQKKQEVATAIGAAVERYISPYPHPDVIAQIDKLAPGSAALIVQTAVDTIRHNNEIEKRELDLKEKEIELVDKISTADYGSVSQGRKYGLFAFVCILLFSAGMYYLGAEKLAYIAFGVGSLAIVGQLILGGGHKFSLTTSPPGEGEGESEVPPSASMTKPDKSKR</sequence>
<dbReference type="AlphaFoldDB" id="A0A840ZU57"/>
<evidence type="ECO:0000313" key="4">
    <source>
        <dbReference type="Proteomes" id="UP000583454"/>
    </source>
</evidence>